<comment type="caution">
    <text evidence="2">The sequence shown here is derived from an EMBL/GenBank/DDBJ whole genome shotgun (WGS) entry which is preliminary data.</text>
</comment>
<keyword evidence="3" id="KW-1185">Reference proteome</keyword>
<dbReference type="Proteomes" id="UP001303473">
    <property type="component" value="Unassembled WGS sequence"/>
</dbReference>
<accession>A0AAN6MUU2</accession>
<proteinExistence type="predicted"/>
<evidence type="ECO:0000256" key="1">
    <source>
        <dbReference type="SAM" id="MobiDB-lite"/>
    </source>
</evidence>
<feature type="region of interest" description="Disordered" evidence="1">
    <location>
        <begin position="1"/>
        <end position="20"/>
    </location>
</feature>
<sequence>MSLLVANNSPATAARPGGQLPDIEASAVQDGFSDYLFAEEADAYRSLRALA</sequence>
<protein>
    <submittedName>
        <fullName evidence="2">Uncharacterized protein</fullName>
    </submittedName>
</protein>
<dbReference type="EMBL" id="MU854080">
    <property type="protein sequence ID" value="KAK3933744.1"/>
    <property type="molecule type" value="Genomic_DNA"/>
</dbReference>
<dbReference type="AlphaFoldDB" id="A0AAN6MUU2"/>
<reference evidence="3" key="1">
    <citation type="journal article" date="2023" name="Mol. Phylogenet. Evol.">
        <title>Genome-scale phylogeny and comparative genomics of the fungal order Sordariales.</title>
        <authorList>
            <person name="Hensen N."/>
            <person name="Bonometti L."/>
            <person name="Westerberg I."/>
            <person name="Brannstrom I.O."/>
            <person name="Guillou S."/>
            <person name="Cros-Aarteil S."/>
            <person name="Calhoun S."/>
            <person name="Haridas S."/>
            <person name="Kuo A."/>
            <person name="Mondo S."/>
            <person name="Pangilinan J."/>
            <person name="Riley R."/>
            <person name="LaButti K."/>
            <person name="Andreopoulos B."/>
            <person name="Lipzen A."/>
            <person name="Chen C."/>
            <person name="Yan M."/>
            <person name="Daum C."/>
            <person name="Ng V."/>
            <person name="Clum A."/>
            <person name="Steindorff A."/>
            <person name="Ohm R.A."/>
            <person name="Martin F."/>
            <person name="Silar P."/>
            <person name="Natvig D.O."/>
            <person name="Lalanne C."/>
            <person name="Gautier V."/>
            <person name="Ament-Velasquez S.L."/>
            <person name="Kruys A."/>
            <person name="Hutchinson M.I."/>
            <person name="Powell A.J."/>
            <person name="Barry K."/>
            <person name="Miller A.N."/>
            <person name="Grigoriev I.V."/>
            <person name="Debuchy R."/>
            <person name="Gladieux P."/>
            <person name="Hiltunen Thoren M."/>
            <person name="Johannesson H."/>
        </authorList>
    </citation>
    <scope>NUCLEOTIDE SEQUENCE [LARGE SCALE GENOMIC DNA]</scope>
    <source>
        <strain evidence="3">CBS 340.73</strain>
    </source>
</reference>
<organism evidence="2 3">
    <name type="scientific">Diplogelasinospora grovesii</name>
    <dbReference type="NCBI Taxonomy" id="303347"/>
    <lineage>
        <taxon>Eukaryota</taxon>
        <taxon>Fungi</taxon>
        <taxon>Dikarya</taxon>
        <taxon>Ascomycota</taxon>
        <taxon>Pezizomycotina</taxon>
        <taxon>Sordariomycetes</taxon>
        <taxon>Sordariomycetidae</taxon>
        <taxon>Sordariales</taxon>
        <taxon>Diplogelasinosporaceae</taxon>
        <taxon>Diplogelasinospora</taxon>
    </lineage>
</organism>
<gene>
    <name evidence="2" type="ORF">QBC46DRAFT_348323</name>
</gene>
<evidence type="ECO:0000313" key="2">
    <source>
        <dbReference type="EMBL" id="KAK3933744.1"/>
    </source>
</evidence>
<name>A0AAN6MUU2_9PEZI</name>
<feature type="compositionally biased region" description="Polar residues" evidence="1">
    <location>
        <begin position="1"/>
        <end position="11"/>
    </location>
</feature>
<evidence type="ECO:0000313" key="3">
    <source>
        <dbReference type="Proteomes" id="UP001303473"/>
    </source>
</evidence>